<dbReference type="Pfam" id="PF07816">
    <property type="entry name" value="DUF1645"/>
    <property type="match status" value="1"/>
</dbReference>
<feature type="compositionally biased region" description="Polar residues" evidence="1">
    <location>
        <begin position="12"/>
        <end position="27"/>
    </location>
</feature>
<organism evidence="3 4">
    <name type="scientific">Helianthus annuus</name>
    <name type="common">Common sunflower</name>
    <dbReference type="NCBI Taxonomy" id="4232"/>
    <lineage>
        <taxon>Eukaryota</taxon>
        <taxon>Viridiplantae</taxon>
        <taxon>Streptophyta</taxon>
        <taxon>Embryophyta</taxon>
        <taxon>Tracheophyta</taxon>
        <taxon>Spermatophyta</taxon>
        <taxon>Magnoliopsida</taxon>
        <taxon>eudicotyledons</taxon>
        <taxon>Gunneridae</taxon>
        <taxon>Pentapetalae</taxon>
        <taxon>asterids</taxon>
        <taxon>campanulids</taxon>
        <taxon>Asterales</taxon>
        <taxon>Asteraceae</taxon>
        <taxon>Asteroideae</taxon>
        <taxon>Heliantheae alliance</taxon>
        <taxon>Heliantheae</taxon>
        <taxon>Helianthus</taxon>
    </lineage>
</organism>
<keyword evidence="4" id="KW-1185">Reference proteome</keyword>
<gene>
    <name evidence="3" type="ORF">HannXRQ_Chr02g0038421</name>
    <name evidence="2" type="ORF">HanXRQr2_Chr02g0056611</name>
</gene>
<feature type="compositionally biased region" description="Basic and acidic residues" evidence="1">
    <location>
        <begin position="1"/>
        <end position="11"/>
    </location>
</feature>
<proteinExistence type="predicted"/>
<dbReference type="AlphaFoldDB" id="A0A251VDV5"/>
<evidence type="ECO:0000313" key="2">
    <source>
        <dbReference type="EMBL" id="KAF5817743.1"/>
    </source>
</evidence>
<feature type="region of interest" description="Disordered" evidence="1">
    <location>
        <begin position="1"/>
        <end position="27"/>
    </location>
</feature>
<accession>A0A251VDV5</accession>
<reference evidence="2 4" key="1">
    <citation type="journal article" date="2017" name="Nature">
        <title>The sunflower genome provides insights into oil metabolism, flowering and Asterid evolution.</title>
        <authorList>
            <person name="Badouin H."/>
            <person name="Gouzy J."/>
            <person name="Grassa C.J."/>
            <person name="Murat F."/>
            <person name="Staton S.E."/>
            <person name="Cottret L."/>
            <person name="Lelandais-Briere C."/>
            <person name="Owens G.L."/>
            <person name="Carrere S."/>
            <person name="Mayjonade B."/>
            <person name="Legrand L."/>
            <person name="Gill N."/>
            <person name="Kane N.C."/>
            <person name="Bowers J.E."/>
            <person name="Hubner S."/>
            <person name="Bellec A."/>
            <person name="Berard A."/>
            <person name="Berges H."/>
            <person name="Blanchet N."/>
            <person name="Boniface M.C."/>
            <person name="Brunel D."/>
            <person name="Catrice O."/>
            <person name="Chaidir N."/>
            <person name="Claudel C."/>
            <person name="Donnadieu C."/>
            <person name="Faraut T."/>
            <person name="Fievet G."/>
            <person name="Helmstetter N."/>
            <person name="King M."/>
            <person name="Knapp S.J."/>
            <person name="Lai Z."/>
            <person name="Le Paslier M.C."/>
            <person name="Lippi Y."/>
            <person name="Lorenzon L."/>
            <person name="Mandel J.R."/>
            <person name="Marage G."/>
            <person name="Marchand G."/>
            <person name="Marquand E."/>
            <person name="Bret-Mestries E."/>
            <person name="Morien E."/>
            <person name="Nambeesan S."/>
            <person name="Nguyen T."/>
            <person name="Pegot-Espagnet P."/>
            <person name="Pouilly N."/>
            <person name="Raftis F."/>
            <person name="Sallet E."/>
            <person name="Schiex T."/>
            <person name="Thomas J."/>
            <person name="Vandecasteele C."/>
            <person name="Vares D."/>
            <person name="Vear F."/>
            <person name="Vautrin S."/>
            <person name="Crespi M."/>
            <person name="Mangin B."/>
            <person name="Burke J.M."/>
            <person name="Salse J."/>
            <person name="Munos S."/>
            <person name="Vincourt P."/>
            <person name="Rieseberg L.H."/>
            <person name="Langlade N.B."/>
        </authorList>
    </citation>
    <scope>NUCLEOTIDE SEQUENCE [LARGE SCALE GENOMIC DNA]</scope>
    <source>
        <strain evidence="4">cv. SF193</strain>
        <tissue evidence="2">Leaves</tissue>
    </source>
</reference>
<reference evidence="3" key="2">
    <citation type="submission" date="2017-02" db="EMBL/GenBank/DDBJ databases">
        <title>Sunflower complete genome.</title>
        <authorList>
            <person name="Langlade N."/>
            <person name="Munos S."/>
        </authorList>
    </citation>
    <scope>NUCLEOTIDE SEQUENCE [LARGE SCALE GENOMIC DNA]</scope>
    <source>
        <tissue evidence="3">Leaves</tissue>
    </source>
</reference>
<dbReference type="Gramene" id="mRNA:HanXRQr2_Chr02g0056611">
    <property type="protein sequence ID" value="CDS:HanXRQr2_Chr02g0056611.1"/>
    <property type="gene ID" value="HanXRQr2_Chr02g0056611"/>
</dbReference>
<dbReference type="OrthoDB" id="667051at2759"/>
<dbReference type="InterPro" id="IPR012442">
    <property type="entry name" value="DUF1645_plant"/>
</dbReference>
<feature type="compositionally biased region" description="Basic and acidic residues" evidence="1">
    <location>
        <begin position="109"/>
        <end position="124"/>
    </location>
</feature>
<dbReference type="EMBL" id="CM007891">
    <property type="protein sequence ID" value="OTG33780.1"/>
    <property type="molecule type" value="Genomic_DNA"/>
</dbReference>
<evidence type="ECO:0000256" key="1">
    <source>
        <dbReference type="SAM" id="MobiDB-lite"/>
    </source>
</evidence>
<reference evidence="2" key="3">
    <citation type="submission" date="2020-06" db="EMBL/GenBank/DDBJ databases">
        <title>Helianthus annuus Genome sequencing and assembly Release 2.</title>
        <authorList>
            <person name="Gouzy J."/>
            <person name="Langlade N."/>
            <person name="Munos S."/>
        </authorList>
    </citation>
    <scope>NUCLEOTIDE SEQUENCE</scope>
    <source>
        <tissue evidence="2">Leaves</tissue>
    </source>
</reference>
<dbReference type="EMBL" id="MNCJ02000317">
    <property type="protein sequence ID" value="KAF5817743.1"/>
    <property type="molecule type" value="Genomic_DNA"/>
</dbReference>
<dbReference type="InParanoid" id="A0A251VDV5"/>
<protein>
    <submittedName>
        <fullName evidence="3">Uncharacterized protein</fullName>
    </submittedName>
</protein>
<feature type="region of interest" description="Disordered" evidence="1">
    <location>
        <begin position="108"/>
        <end position="168"/>
    </location>
</feature>
<evidence type="ECO:0000313" key="3">
    <source>
        <dbReference type="EMBL" id="OTG33780.1"/>
    </source>
</evidence>
<evidence type="ECO:0000313" key="4">
    <source>
        <dbReference type="Proteomes" id="UP000215914"/>
    </source>
</evidence>
<name>A0A251VDV5_HELAN</name>
<sequence length="259" mass="29404">MDIDPAIEHDVNSSPYNNSYHTSTPSSPTRLTKLYQEFEDMLIANDANRNSSCAAVPFAWEEKPGVPKSVVSLFQEEFSFDVSCHMDSQPVAADDLFHRGVIKSVHSPYGEEPKVERERGRERGFSSSRLPSSRSRRTRSLPPPCAYISDQRRQEVAPPSRVSSSSESGSRKWSFLDLFLFRSASDGRAMDTDPLKKYSANFRKHDQDVRNSGSMSKRRGRVSAHELHYNVNRAVSNDMKKKTYLPYKQGILGRFSFNP</sequence>
<dbReference type="PANTHER" id="PTHR33095">
    <property type="entry name" value="OS07G0619500 PROTEIN"/>
    <property type="match status" value="1"/>
</dbReference>
<dbReference type="PANTHER" id="PTHR33095:SF43">
    <property type="entry name" value="DUF4005 DOMAIN-CONTAINING PROTEIN"/>
    <property type="match status" value="1"/>
</dbReference>
<dbReference type="Proteomes" id="UP000215914">
    <property type="component" value="Chromosome 2"/>
</dbReference>